<reference evidence="2" key="1">
    <citation type="journal article" date="2014" name="Genome Announc.">
        <title>Draft genome sequence of the plant-pathogenic soil fungus Rhizoctonia solani anastomosis group 3 strain Rhs1AP.</title>
        <authorList>
            <person name="Cubeta M.A."/>
            <person name="Thomas E."/>
            <person name="Dean R.A."/>
            <person name="Jabaji S."/>
            <person name="Neate S.M."/>
            <person name="Tavantzis S."/>
            <person name="Toda T."/>
            <person name="Vilgalys R."/>
            <person name="Bharathan N."/>
            <person name="Fedorova-Abrams N."/>
            <person name="Pakala S.B."/>
            <person name="Pakala S.M."/>
            <person name="Zafar N."/>
            <person name="Joardar V."/>
            <person name="Losada L."/>
            <person name="Nierman W.C."/>
        </authorList>
    </citation>
    <scope>NUCLEOTIDE SEQUENCE [LARGE SCALE GENOMIC DNA]</scope>
    <source>
        <strain evidence="2">AG-3</strain>
    </source>
</reference>
<evidence type="ECO:0000313" key="2">
    <source>
        <dbReference type="Proteomes" id="UP000030108"/>
    </source>
</evidence>
<dbReference type="OrthoDB" id="3249121at2759"/>
<accession>X8J1H2</accession>
<gene>
    <name evidence="1" type="ORF">RSOL_111000</name>
</gene>
<organism evidence="1 2">
    <name type="scientific">Rhizoctonia solani AG-3 Rhs1AP</name>
    <dbReference type="NCBI Taxonomy" id="1086054"/>
    <lineage>
        <taxon>Eukaryota</taxon>
        <taxon>Fungi</taxon>
        <taxon>Dikarya</taxon>
        <taxon>Basidiomycota</taxon>
        <taxon>Agaricomycotina</taxon>
        <taxon>Agaricomycetes</taxon>
        <taxon>Cantharellales</taxon>
        <taxon>Ceratobasidiaceae</taxon>
        <taxon>Rhizoctonia</taxon>
    </lineage>
</organism>
<dbReference type="Proteomes" id="UP000030108">
    <property type="component" value="Unassembled WGS sequence"/>
</dbReference>
<proteinExistence type="predicted"/>
<protein>
    <submittedName>
        <fullName evidence="1">Uncharacterized protein</fullName>
    </submittedName>
</protein>
<dbReference type="EMBL" id="JATN01000322">
    <property type="protein sequence ID" value="EUC55344.1"/>
    <property type="molecule type" value="Genomic_DNA"/>
</dbReference>
<evidence type="ECO:0000313" key="1">
    <source>
        <dbReference type="EMBL" id="EUC55344.1"/>
    </source>
</evidence>
<dbReference type="AlphaFoldDB" id="X8J1H2"/>
<name>X8J1H2_9AGAM</name>
<sequence length="330" mass="37911">MSNTEYIEKALLPYCRVFYRYQVALPDFIPERFISRHISSADMKSLQDESFIDIDDSRNILRAYIDSVQSPGELMARDRIPLNFFMPHVVPGCEDLIPDMFEATIRFLWNNILVQQDLDLMDHFLRKAMHDFCCILSHLEAQVTVSRTIPHSWIFKLVDKIIENDTVGLLLRATLLKSTPEPDDLECNKFKAQDRRTSSQKFLNLATFVPLDYLTHRLNQSGCLGDWWKYFMHFIMLAPGGIQMDPSHPGFTMQGFAAQLICTICLELLGIRFEDAISRLQEHSKMCRNPRCPAPFGPGLTSTKRALTNSNGPYCGMRCMEIFRVASLPA</sequence>
<comment type="caution">
    <text evidence="1">The sequence shown here is derived from an EMBL/GenBank/DDBJ whole genome shotgun (WGS) entry which is preliminary data.</text>
</comment>